<accession>A0A5M3Q3J5</accession>
<dbReference type="AlphaFoldDB" id="A0A5M3Q3J5"/>
<reference evidence="1 2" key="1">
    <citation type="journal article" date="2019" name="J. Gen. Appl. Microbiol.">
        <title>Aerobic degradation of cis-dichloroethene by the marine bacterium Marinobacter salsuginis strain 5N-3.</title>
        <authorList>
            <person name="Inoue Y."/>
            <person name="Fukunaga Y."/>
            <person name="Katsumata H."/>
            <person name="Ohji S."/>
            <person name="Hosoyama A."/>
            <person name="Mori K."/>
            <person name="Ando K."/>
        </authorList>
    </citation>
    <scope>NUCLEOTIDE SEQUENCE [LARGE SCALE GENOMIC DNA]</scope>
    <source>
        <strain evidence="1 2">NBRC 109114</strain>
    </source>
</reference>
<protein>
    <submittedName>
        <fullName evidence="1">Uncharacterized protein</fullName>
    </submittedName>
</protein>
<organism evidence="1 2">
    <name type="scientific">Marinobacter salsuginis</name>
    <dbReference type="NCBI Taxonomy" id="418719"/>
    <lineage>
        <taxon>Bacteria</taxon>
        <taxon>Pseudomonadati</taxon>
        <taxon>Pseudomonadota</taxon>
        <taxon>Gammaproteobacteria</taxon>
        <taxon>Pseudomonadales</taxon>
        <taxon>Marinobacteraceae</taxon>
        <taxon>Marinobacter</taxon>
    </lineage>
</organism>
<gene>
    <name evidence="1" type="ORF">MSSD14B_28880</name>
</gene>
<dbReference type="EMBL" id="BGZI01000020">
    <property type="protein sequence ID" value="GBO89220.1"/>
    <property type="molecule type" value="Genomic_DNA"/>
</dbReference>
<dbReference type="RefSeq" id="WP_227549500.1">
    <property type="nucleotide sequence ID" value="NZ_BGZI01000020.1"/>
</dbReference>
<comment type="caution">
    <text evidence="1">The sequence shown here is derived from an EMBL/GenBank/DDBJ whole genome shotgun (WGS) entry which is preliminary data.</text>
</comment>
<evidence type="ECO:0000313" key="1">
    <source>
        <dbReference type="EMBL" id="GBO89220.1"/>
    </source>
</evidence>
<evidence type="ECO:0000313" key="2">
    <source>
        <dbReference type="Proteomes" id="UP000387223"/>
    </source>
</evidence>
<dbReference type="Proteomes" id="UP000387223">
    <property type="component" value="Unassembled WGS sequence"/>
</dbReference>
<sequence>MIDSIVNRGIEDQFGLHVQLNAPEFFEREDFIRYIETQTVFSWHQAGSCPTEWSDVAVLVEPNLQGEGDSSDMPEDLWDTILGALRAKFGEDGEGIPHFARNRHIVVRLTNMEAVEPEDTEDQDEVRGYRPPILTALANKFIQAFKAANAIEVDGYFARNFHGEIADYSDGDPETLVADFSIETVHGDMGVMISLDELSRIEVNLEDDKWYVAGREICLYCVTKSPLNPTTEDLRNQVEVFTVEHDGEHYQSVFPSELADNSASHRTYAEAARHLIMVRDLFPSRLRWGFEDPKAIAKALWKDLSTVPVHHDGTLDDECLVEDWLIFAAGTHREEVWHWLEDYFDVSVADDLMNL</sequence>
<proteinExistence type="predicted"/>
<name>A0A5M3Q3J5_9GAMM</name>